<geneLocation type="plasmid" evidence="1">
    <name>pA297-3</name>
</geneLocation>
<organism evidence="1">
    <name type="scientific">Acinetobacter baumannii</name>
    <dbReference type="NCBI Taxonomy" id="470"/>
    <lineage>
        <taxon>Bacteria</taxon>
        <taxon>Pseudomonadati</taxon>
        <taxon>Pseudomonadota</taxon>
        <taxon>Gammaproteobacteria</taxon>
        <taxon>Moraxellales</taxon>
        <taxon>Moraxellaceae</taxon>
        <taxon>Acinetobacter</taxon>
        <taxon>Acinetobacter calcoaceticus/baumannii complex</taxon>
    </lineage>
</organism>
<protein>
    <submittedName>
        <fullName evidence="1">Uncharacterized protein</fullName>
    </submittedName>
</protein>
<name>A0A142G4K6_ACIBA</name>
<keyword evidence="1" id="KW-0614">Plasmid</keyword>
<sequence length="119" mass="12606">MPSIASVTWIQHAKREVAARSGVISNICCSFACAVPATSDHSALTITWQVPQAHSPPQSPSIPATPFSTANCISDLPASIATLVCAPSWAINVIWLMATTPIWLNFTVQAQDYALSAVL</sequence>
<proteinExistence type="predicted"/>
<accession>A0A142G4K6</accession>
<evidence type="ECO:0000313" key="1">
    <source>
        <dbReference type="EMBL" id="AMQ95833.1"/>
    </source>
</evidence>
<dbReference type="EMBL" id="KU744946">
    <property type="protein sequence ID" value="AMQ95833.1"/>
    <property type="molecule type" value="Genomic_DNA"/>
</dbReference>
<reference evidence="1" key="1">
    <citation type="submission" date="2016-02" db="EMBL/GenBank/DDBJ databases">
        <title>Conjugative plasmids carrying the sulphonamide resistance gene.</title>
        <authorList>
            <person name="Hamidian M."/>
            <person name="Ambrose S.J."/>
            <person name="Hall R.M."/>
        </authorList>
    </citation>
    <scope>NUCLEOTIDE SEQUENCE</scope>
    <source>
        <strain evidence="1">A297</strain>
        <plasmid evidence="1">pA297-3</plasmid>
    </source>
</reference>
<dbReference type="AlphaFoldDB" id="A0A142G4K6"/>